<sequence>MPLSRSSSPDASDPLLEPLPNHIITNDGLHTHFQKLHRDIEIPSDNPSQSRVDSSSVCMDPIAIQQVSSKTVGKEQVQTHCARYPESHLNNTAPSASVLNTRDGSLSDNQGRLLSVEVVDDFETDDDVSPHSRYYGNQAAMSIASTRMQTRHNSYFGNTNHDSSHVNSSPLNTNPEHTSYWQRLWTRINTRRSSRNTRSYQQLQGGSPPHQHRQSDAIENNTDSQCSLPMGLLAVYYAANVDALILRGKSGMALHYSCIAKKLVYITAAITLVMYILFFFVLMQLLIPL</sequence>
<dbReference type="EMBL" id="DS022305">
    <property type="protein sequence ID" value="OAJ40874.1"/>
    <property type="molecule type" value="Genomic_DNA"/>
</dbReference>
<organism evidence="3 4">
    <name type="scientific">Batrachochytrium dendrobatidis (strain JEL423)</name>
    <dbReference type="NCBI Taxonomy" id="403673"/>
    <lineage>
        <taxon>Eukaryota</taxon>
        <taxon>Fungi</taxon>
        <taxon>Fungi incertae sedis</taxon>
        <taxon>Chytridiomycota</taxon>
        <taxon>Chytridiomycota incertae sedis</taxon>
        <taxon>Chytridiomycetes</taxon>
        <taxon>Rhizophydiales</taxon>
        <taxon>Rhizophydiales incertae sedis</taxon>
        <taxon>Batrachochytrium</taxon>
    </lineage>
</organism>
<evidence type="ECO:0000313" key="4">
    <source>
        <dbReference type="Proteomes" id="UP000077115"/>
    </source>
</evidence>
<dbReference type="Proteomes" id="UP000077115">
    <property type="component" value="Unassembled WGS sequence"/>
</dbReference>
<name>A0A177WMI8_BATDL</name>
<reference evidence="3 4" key="2">
    <citation type="submission" date="2016-05" db="EMBL/GenBank/DDBJ databases">
        <title>Lineage-specific infection strategies underlie the spectrum of fungal disease in amphibians.</title>
        <authorList>
            <person name="Cuomo C.A."/>
            <person name="Farrer R.A."/>
            <person name="James T."/>
            <person name="Longcore J."/>
            <person name="Birren B."/>
        </authorList>
    </citation>
    <scope>NUCLEOTIDE SEQUENCE [LARGE SCALE GENOMIC DNA]</scope>
    <source>
        <strain evidence="3 4">JEL423</strain>
    </source>
</reference>
<reference evidence="3 4" key="1">
    <citation type="submission" date="2006-10" db="EMBL/GenBank/DDBJ databases">
        <title>The Genome Sequence of Batrachochytrium dendrobatidis JEL423.</title>
        <authorList>
            <consortium name="The Broad Institute Genome Sequencing Platform"/>
            <person name="Birren B."/>
            <person name="Lander E."/>
            <person name="Galagan J."/>
            <person name="Cuomo C."/>
            <person name="Devon K."/>
            <person name="Jaffe D."/>
            <person name="Butler J."/>
            <person name="Alvarez P."/>
            <person name="Gnerre S."/>
            <person name="Grabherr M."/>
            <person name="Kleber M."/>
            <person name="Mauceli E."/>
            <person name="Brockman W."/>
            <person name="Young S."/>
            <person name="LaButti K."/>
            <person name="Sykes S."/>
            <person name="DeCaprio D."/>
            <person name="Crawford M."/>
            <person name="Koehrsen M."/>
            <person name="Engels R."/>
            <person name="Montgomery P."/>
            <person name="Pearson M."/>
            <person name="Howarth C."/>
            <person name="Larson L."/>
            <person name="White J."/>
            <person name="O'Leary S."/>
            <person name="Kodira C."/>
            <person name="Zeng Q."/>
            <person name="Yandava C."/>
            <person name="Alvarado L."/>
            <person name="Longcore J."/>
            <person name="James T."/>
        </authorList>
    </citation>
    <scope>NUCLEOTIDE SEQUENCE [LARGE SCALE GENOMIC DNA]</scope>
    <source>
        <strain evidence="3 4">JEL423</strain>
    </source>
</reference>
<keyword evidence="2" id="KW-0472">Membrane</keyword>
<feature type="transmembrane region" description="Helical" evidence="2">
    <location>
        <begin position="263"/>
        <end position="287"/>
    </location>
</feature>
<keyword evidence="2" id="KW-1133">Transmembrane helix</keyword>
<evidence type="ECO:0000313" key="3">
    <source>
        <dbReference type="EMBL" id="OAJ40874.1"/>
    </source>
</evidence>
<gene>
    <name evidence="3" type="ORF">BDEG_24565</name>
</gene>
<dbReference type="AlphaFoldDB" id="A0A177WMI8"/>
<protein>
    <submittedName>
        <fullName evidence="3">Uncharacterized protein</fullName>
    </submittedName>
</protein>
<dbReference type="VEuPathDB" id="FungiDB:BDEG_24565"/>
<accession>A0A177WMI8</accession>
<evidence type="ECO:0000256" key="2">
    <source>
        <dbReference type="SAM" id="Phobius"/>
    </source>
</evidence>
<feature type="region of interest" description="Disordered" evidence="1">
    <location>
        <begin position="193"/>
        <end position="219"/>
    </location>
</feature>
<evidence type="ECO:0000256" key="1">
    <source>
        <dbReference type="SAM" id="MobiDB-lite"/>
    </source>
</evidence>
<keyword evidence="2" id="KW-0812">Transmembrane</keyword>
<proteinExistence type="predicted"/>